<dbReference type="PANTHER" id="PTHR12338:SF8">
    <property type="entry name" value="HEME_HEMOPEXIN-BINDING PROTEIN"/>
    <property type="match status" value="1"/>
</dbReference>
<feature type="compositionally biased region" description="Low complexity" evidence="4">
    <location>
        <begin position="2023"/>
        <end position="2038"/>
    </location>
</feature>
<comment type="caution">
    <text evidence="6">The sequence shown here is derived from an EMBL/GenBank/DDBJ whole genome shotgun (WGS) entry which is preliminary data.</text>
</comment>
<dbReference type="InterPro" id="IPR011050">
    <property type="entry name" value="Pectin_lyase_fold/virulence"/>
</dbReference>
<protein>
    <recommendedName>
        <fullName evidence="5">Filamentous haemagglutinin FhaB/tRNA nuclease CdiA-like TPS domain-containing protein</fullName>
    </recommendedName>
</protein>
<feature type="compositionally biased region" description="Basic and acidic residues" evidence="4">
    <location>
        <begin position="1856"/>
        <end position="1866"/>
    </location>
</feature>
<dbReference type="PANTHER" id="PTHR12338">
    <property type="entry name" value="AUTOTRANSPORTER"/>
    <property type="match status" value="1"/>
</dbReference>
<feature type="compositionally biased region" description="Low complexity" evidence="4">
    <location>
        <begin position="1819"/>
        <end position="1854"/>
    </location>
</feature>
<evidence type="ECO:0000256" key="1">
    <source>
        <dbReference type="ARBA" id="ARBA00004613"/>
    </source>
</evidence>
<dbReference type="SMART" id="SM00912">
    <property type="entry name" value="Haemagg_act"/>
    <property type="match status" value="1"/>
</dbReference>
<reference evidence="6 7" key="1">
    <citation type="submission" date="2017-08" db="EMBL/GenBank/DDBJ databases">
        <title>Reclassification of Bisgaard taxon 37 and 44.</title>
        <authorList>
            <person name="Christensen H."/>
        </authorList>
    </citation>
    <scope>NUCLEOTIDE SEQUENCE [LARGE SCALE GENOMIC DNA]</scope>
    <source>
        <strain evidence="6 7">111</strain>
    </source>
</reference>
<dbReference type="InterPro" id="IPR012334">
    <property type="entry name" value="Pectin_lyas_fold"/>
</dbReference>
<feature type="compositionally biased region" description="Polar residues" evidence="4">
    <location>
        <begin position="1901"/>
        <end position="1912"/>
    </location>
</feature>
<dbReference type="GO" id="GO:0005576">
    <property type="term" value="C:extracellular region"/>
    <property type="evidence" value="ECO:0007669"/>
    <property type="project" value="UniProtKB-SubCell"/>
</dbReference>
<comment type="subcellular location">
    <subcellularLocation>
        <location evidence="1">Secreted</location>
    </subcellularLocation>
</comment>
<feature type="region of interest" description="Disordered" evidence="4">
    <location>
        <begin position="728"/>
        <end position="756"/>
    </location>
</feature>
<dbReference type="EMBL" id="NRJG01000023">
    <property type="protein sequence ID" value="RIY39845.1"/>
    <property type="molecule type" value="Genomic_DNA"/>
</dbReference>
<dbReference type="OrthoDB" id="218680at2"/>
<keyword evidence="2" id="KW-0964">Secreted</keyword>
<feature type="compositionally biased region" description="Polar residues" evidence="4">
    <location>
        <begin position="738"/>
        <end position="747"/>
    </location>
</feature>
<dbReference type="Gene3D" id="2.160.20.10">
    <property type="entry name" value="Single-stranded right-handed beta-helix, Pectin lyase-like"/>
    <property type="match status" value="1"/>
</dbReference>
<evidence type="ECO:0000256" key="2">
    <source>
        <dbReference type="ARBA" id="ARBA00022525"/>
    </source>
</evidence>
<feature type="compositionally biased region" description="Gly residues" evidence="4">
    <location>
        <begin position="1931"/>
        <end position="1945"/>
    </location>
</feature>
<keyword evidence="3" id="KW-0732">Signal</keyword>
<feature type="compositionally biased region" description="Low complexity" evidence="4">
    <location>
        <begin position="1946"/>
        <end position="1976"/>
    </location>
</feature>
<feature type="domain" description="Filamentous haemagglutinin FhaB/tRNA nuclease CdiA-like TPS" evidence="5">
    <location>
        <begin position="109"/>
        <end position="221"/>
    </location>
</feature>
<feature type="region of interest" description="Disordered" evidence="4">
    <location>
        <begin position="2235"/>
        <end position="2259"/>
    </location>
</feature>
<organism evidence="6 7">
    <name type="scientific">Psittacicella hinzii</name>
    <dbReference type="NCBI Taxonomy" id="2028575"/>
    <lineage>
        <taxon>Bacteria</taxon>
        <taxon>Pseudomonadati</taxon>
        <taxon>Pseudomonadota</taxon>
        <taxon>Gammaproteobacteria</taxon>
        <taxon>Pasteurellales</taxon>
        <taxon>Psittacicellaceae</taxon>
        <taxon>Psittacicella</taxon>
    </lineage>
</organism>
<feature type="compositionally biased region" description="Polar residues" evidence="4">
    <location>
        <begin position="2097"/>
        <end position="2107"/>
    </location>
</feature>
<feature type="compositionally biased region" description="Low complexity" evidence="4">
    <location>
        <begin position="2083"/>
        <end position="2096"/>
    </location>
</feature>
<dbReference type="Proteomes" id="UP000265916">
    <property type="component" value="Unassembled WGS sequence"/>
</dbReference>
<feature type="compositionally biased region" description="Polar residues" evidence="4">
    <location>
        <begin position="1992"/>
        <end position="2013"/>
    </location>
</feature>
<keyword evidence="7" id="KW-1185">Reference proteome</keyword>
<feature type="compositionally biased region" description="Low complexity" evidence="4">
    <location>
        <begin position="1872"/>
        <end position="1885"/>
    </location>
</feature>
<feature type="compositionally biased region" description="Polar residues" evidence="4">
    <location>
        <begin position="1805"/>
        <end position="1818"/>
    </location>
</feature>
<dbReference type="InterPro" id="IPR050909">
    <property type="entry name" value="Bact_Autotransporter_VF"/>
</dbReference>
<proteinExistence type="predicted"/>
<feature type="compositionally biased region" description="Low complexity" evidence="4">
    <location>
        <begin position="2046"/>
        <end position="2076"/>
    </location>
</feature>
<evidence type="ECO:0000259" key="5">
    <source>
        <dbReference type="SMART" id="SM00912"/>
    </source>
</evidence>
<feature type="compositionally biased region" description="Low complexity" evidence="4">
    <location>
        <begin position="2235"/>
        <end position="2246"/>
    </location>
</feature>
<feature type="compositionally biased region" description="Low complexity" evidence="4">
    <location>
        <begin position="2354"/>
        <end position="2369"/>
    </location>
</feature>
<feature type="compositionally biased region" description="Low complexity" evidence="4">
    <location>
        <begin position="728"/>
        <end position="737"/>
    </location>
</feature>
<feature type="region of interest" description="Disordered" evidence="4">
    <location>
        <begin position="2342"/>
        <end position="2369"/>
    </location>
</feature>
<name>A0A3A1YQC3_9GAMM</name>
<evidence type="ECO:0000313" key="6">
    <source>
        <dbReference type="EMBL" id="RIY39845.1"/>
    </source>
</evidence>
<dbReference type="NCBIfam" id="TIGR01901">
    <property type="entry name" value="adhes_NPXG"/>
    <property type="match status" value="1"/>
</dbReference>
<dbReference type="SUPFAM" id="SSF51126">
    <property type="entry name" value="Pectin lyase-like"/>
    <property type="match status" value="1"/>
</dbReference>
<accession>A0A3A1YQC3</accession>
<evidence type="ECO:0000256" key="3">
    <source>
        <dbReference type="ARBA" id="ARBA00022729"/>
    </source>
</evidence>
<feature type="region of interest" description="Disordered" evidence="4">
    <location>
        <begin position="1805"/>
        <end position="2107"/>
    </location>
</feature>
<dbReference type="InterPro" id="IPR008638">
    <property type="entry name" value="FhaB/CdiA-like_TPS"/>
</dbReference>
<evidence type="ECO:0000256" key="4">
    <source>
        <dbReference type="SAM" id="MobiDB-lite"/>
    </source>
</evidence>
<feature type="compositionally biased region" description="Polar residues" evidence="4">
    <location>
        <begin position="2342"/>
        <end position="2353"/>
    </location>
</feature>
<sequence length="2388" mass="250596">MMTKIFFSFLHMNRIYRLKRNHSGYLVVVSELENTANKTTQGHLDINEANDSSSGLMALPLSLGLGMSQNANANVNSRRAVHYTGSRVSMSLLAATLAMMGSFGVSANSYALTGNPQVVAGQATISSQGLVTNIKTVTDKTIINWDKFNINKDEIYNFIQNNRQSAVLNRVLGGEVSKILGTLKSNGQVFIINPAGVVIGKNATIDAASLVVSSLDLSNEDFLAGNYKFANAKEAQAASILNQGVLSVGEDGKLMLIGGSVINQGVLKAEKGSVYLLAGKSISIADFNNPSIIYTISAENQALNLGEIFAGKNATLLANRVYNQGSIKAVQVDKNGVVELVGAEGTGSYNVGNHAITSTQANVSTTNVSANTTNNSLVINNSSLSGHQVAVNGDEIAFLSNSSVSAQANNQSAGKVYVGGLTTLLGEQELANSKSQYAQSLVVESGANFLAESTQSEQGQILAYANTALYAGTWSITNGAGIVETSAKNIAFADDMLVNTSSGNWYLDPVDIYLISNSTLTNSKILTQKAFIYQFANSSDSENDVVALYKGSTYIFGINYSGTSYNSITLEKIVSAYQSSGTLSTTYNVTISDNLLNNWLNTTNIVLYTPEGNISASNINLETTNGYSLTLAAKLGNISLDNSTLSLGSSEFKLLAGNNISITSSTITANQTYRALSSLRVADSTLTGQLDVNVSDSALDNYYSAMANYSLAGVNYVNEKLGAVDSTTAETETTSTSQQPVIVSSDTIDPDSNSDERARGTAFVKQITASKAVSFVNSTIDVSGTNASVATTGSLLLKNVEFRGNATSFPDSTDKDNATYVSHLGNSNIYSGTAINNVTFDVTNGTIQQGRVLANGTGLFINTNTASADNAAYLLTANTSFVTANNGYIRVTAEGGTNSTALQYVAAADYLPTGIVSASNQKLSAVTDDLSLNGGNIYFRTSTNSSLDGNAWLLFDLAGATLNVTNGNAYWFYYSGSENDTGLSGYLENLNLNNATLLLQNTNANYLAAGAKSKVPESSLEITGNISATNGSNLIIQNRGSLNFDYYSRSDDSQGTFEFDSSSRFKAYASNIAVANYYSVSFANNTIFGSTYPNSSLTLTFRNITKADFTNTTNNEVINRSSDINLGIENSTIIGLKTNNTLYSNTANIYLRDALIIDSNLSLNYNYAAANTDEAADSLVISANNSNLVNTSLNVSGTNISLQDHGLATITNASLTLTDGSSLIVRTGNLTTDNFTDDGKVNLNSFVLDSVTRGNQSTVEINTQEFTLNESAEAEFHVTSMNVTANNISLKGNLKLNATLSSDYTYENLSSPSSGTLIGEEKTQGIYFRSWNTDVTGNNLVLTGTSVIDLHTTQSLNFTNTTLNFSVIRLFLGDFRPSSGEGSGLANYSSHYVNFTNNLISDFQGIVKVRRDADFSNVILNNAEQKGSLTGYKFNFSNGSNISNLSFFNGNTLTVKDSLFHAGMITGSNLILDNSTANASSMLAVADASATNNSTLQGYNLRVNNFTLNDSSINFSNNGSLIVRDKLALTNDAQITGSQELNTTIDAATLTLDSSSVAVTNIKAPNVSVVSGSVVDATNVQATTQYITSASINRFGNLTVGTYIADTNGTTTVKGTSAEIDTLILSDNTKFYAANQQTQVNVGTLEATANSTAEVYNLNVTGNLTVDNSNLRVNNFNFTGNSSSSQATFNSAALIANYANVAVATFNFTNSQATVNYNATINAASTTDINGNSNIGVGKTLSLTTDTLTVDSQATIAADRIDLQVRQVNTQVTSFSFNNLSLTCVDSLSDCNALSADFLKAHSQDSSVEGDNQEQTGNSTDSSASGGETGSTETPVTDTPTEQPTTDTQTPTQDNKQGESAEDSSKDSSQVTTPDTGSDTSGSSSETKEPVTTPETDSDKQGSNQSNQTTPSLDPASGEITIGEGDSSQGSTGGNSGSGSTGTGGNTDSQASQGNQGNQGTTGSTGSSSTTPSQGNVDNTAEESEKAIPAQAESTVINIIAENTKTNSDTQVLSDEAISASGSSPDPTSSSKTSSNSNSDDKQGTSSDAQADNSSQSSQTGSSEQEGEQSSDSSSSSDEEDNNNGNKGKNSGNKTSANASTKVDSQISRRVALVKERKLTGELNGEKYVAGIKAPTAGLSDTQMNLPGSHHIKDQSGSGNLFPEDPTPSKAALNAAKNAGIASQALPYGNSDSAFKGISKTQISQVFAAVNAKTIDANDNLLNLVRQSQNLTNSSQLKSSDLLDSQTTGQGLDPVRPYGQSVQDYSANLSLVQNFSTKTQVLLEASPDFGLDSQARRRKGQGIQLQNQTQTCLPATTPGALSVCYAPGSVIPAPEPINLSISAPSNNQAQVTGSSANNNNSTTTNTNSTNSTTALTAIALIVQAIKNN</sequence>
<evidence type="ECO:0000313" key="7">
    <source>
        <dbReference type="Proteomes" id="UP000265916"/>
    </source>
</evidence>
<gene>
    <name evidence="6" type="ORF">CKF58_01380</name>
</gene>